<dbReference type="Gene3D" id="3.40.50.880">
    <property type="match status" value="1"/>
</dbReference>
<evidence type="ECO:0000259" key="13">
    <source>
        <dbReference type="PROSITE" id="PS51553"/>
    </source>
</evidence>
<dbReference type="Pfam" id="PF02540">
    <property type="entry name" value="NAD_synthase"/>
    <property type="match status" value="1"/>
</dbReference>
<dbReference type="PRINTS" id="PR00097">
    <property type="entry name" value="ANTSNTHASEII"/>
</dbReference>
<keyword evidence="5 11" id="KW-0436">Ligase</keyword>
<evidence type="ECO:0000256" key="2">
    <source>
        <dbReference type="ARBA" id="ARBA00005153"/>
    </source>
</evidence>
<dbReference type="Gene3D" id="3.30.300.10">
    <property type="match status" value="1"/>
</dbReference>
<dbReference type="FunFam" id="3.40.50.620:FF:000001">
    <property type="entry name" value="GMP synthase [glutamine-hydrolyzing]"/>
    <property type="match status" value="1"/>
</dbReference>
<comment type="subunit">
    <text evidence="11">Homodimer.</text>
</comment>
<dbReference type="InterPro" id="IPR025777">
    <property type="entry name" value="GMPS_ATP_PPase_dom"/>
</dbReference>
<dbReference type="AlphaFoldDB" id="A0A2P5T0Z6"/>
<feature type="active site" description="Nucleophile" evidence="11">
    <location>
        <position position="87"/>
    </location>
</feature>
<evidence type="ECO:0000313" key="15">
    <source>
        <dbReference type="Proteomes" id="UP000296153"/>
    </source>
</evidence>
<evidence type="ECO:0000256" key="4">
    <source>
        <dbReference type="ARBA" id="ARBA00021562"/>
    </source>
</evidence>
<dbReference type="PROSITE" id="PS51553">
    <property type="entry name" value="GMPS_ATP_PPASE"/>
    <property type="match status" value="1"/>
</dbReference>
<comment type="function">
    <text evidence="1 11">Catalyzes the synthesis of GMP from XMP.</text>
</comment>
<comment type="pathway">
    <text evidence="2 11">Purine metabolism; GMP biosynthesis; GMP from XMP (L-Gln route): step 1/1.</text>
</comment>
<evidence type="ECO:0000256" key="1">
    <source>
        <dbReference type="ARBA" id="ARBA00002332"/>
    </source>
</evidence>
<feature type="binding site" evidence="12">
    <location>
        <begin position="236"/>
        <end position="242"/>
    </location>
    <ligand>
        <name>ATP</name>
        <dbReference type="ChEBI" id="CHEBI:30616"/>
    </ligand>
</feature>
<dbReference type="OrthoDB" id="9802219at2"/>
<gene>
    <name evidence="11" type="primary">guaA</name>
    <name evidence="14" type="ORF">CRV12_01345</name>
</gene>
<dbReference type="Gene3D" id="3.40.50.620">
    <property type="entry name" value="HUPs"/>
    <property type="match status" value="1"/>
</dbReference>
<evidence type="ECO:0000256" key="3">
    <source>
        <dbReference type="ARBA" id="ARBA00012746"/>
    </source>
</evidence>
<evidence type="ECO:0000256" key="11">
    <source>
        <dbReference type="HAMAP-Rule" id="MF_00344"/>
    </source>
</evidence>
<keyword evidence="6 11" id="KW-0547">Nucleotide-binding</keyword>
<evidence type="ECO:0000256" key="6">
    <source>
        <dbReference type="ARBA" id="ARBA00022741"/>
    </source>
</evidence>
<evidence type="ECO:0000256" key="7">
    <source>
        <dbReference type="ARBA" id="ARBA00022749"/>
    </source>
</evidence>
<dbReference type="CDD" id="cd01742">
    <property type="entry name" value="GATase1_GMP_Synthase"/>
    <property type="match status" value="1"/>
</dbReference>
<evidence type="ECO:0000256" key="10">
    <source>
        <dbReference type="ARBA" id="ARBA00022962"/>
    </source>
</evidence>
<protein>
    <recommendedName>
        <fullName evidence="4 11">GMP synthase [glutamine-hydrolyzing]</fullName>
        <ecNumber evidence="3 11">6.3.5.2</ecNumber>
    </recommendedName>
    <alternativeName>
        <fullName evidence="11">GMP synthetase</fullName>
    </alternativeName>
    <alternativeName>
        <fullName evidence="11">Glutamine amidotransferase</fullName>
    </alternativeName>
</protein>
<dbReference type="SUPFAM" id="SSF52402">
    <property type="entry name" value="Adenine nucleotide alpha hydrolases-like"/>
    <property type="match status" value="1"/>
</dbReference>
<evidence type="ECO:0000256" key="9">
    <source>
        <dbReference type="ARBA" id="ARBA00022840"/>
    </source>
</evidence>
<dbReference type="EMBL" id="PDKT01000001">
    <property type="protein sequence ID" value="PPI88257.1"/>
    <property type="molecule type" value="Genomic_DNA"/>
</dbReference>
<dbReference type="GO" id="GO:0003921">
    <property type="term" value="F:GMP synthase activity"/>
    <property type="evidence" value="ECO:0007669"/>
    <property type="project" value="InterPro"/>
</dbReference>
<dbReference type="PROSITE" id="PS51273">
    <property type="entry name" value="GATASE_TYPE_1"/>
    <property type="match status" value="1"/>
</dbReference>
<dbReference type="Proteomes" id="UP000296153">
    <property type="component" value="Unassembled WGS sequence"/>
</dbReference>
<dbReference type="InterPro" id="IPR017926">
    <property type="entry name" value="GATASE"/>
</dbReference>
<keyword evidence="8 11" id="KW-0658">Purine biosynthesis</keyword>
<organism evidence="14 15">
    <name type="scientific">Candidatus Pantoea edessiphila</name>
    <dbReference type="NCBI Taxonomy" id="2044610"/>
    <lineage>
        <taxon>Bacteria</taxon>
        <taxon>Pseudomonadati</taxon>
        <taxon>Pseudomonadota</taxon>
        <taxon>Gammaproteobacteria</taxon>
        <taxon>Enterobacterales</taxon>
        <taxon>Erwiniaceae</taxon>
        <taxon>Pantoea</taxon>
    </lineage>
</organism>
<dbReference type="InterPro" id="IPR004739">
    <property type="entry name" value="GMP_synth_GATase"/>
</dbReference>
<dbReference type="PRINTS" id="PR00096">
    <property type="entry name" value="GATASE"/>
</dbReference>
<reference evidence="14 15" key="1">
    <citation type="journal article" date="2018" name="Genome Biol. Evol.">
        <title>Cladogenesis and Genomic Streamlining in Extracellular Endosymbionts of Tropical Stink Bugs.</title>
        <authorList>
            <person name="Otero-Bravo A."/>
            <person name="Goffredi S."/>
            <person name="Sabree Z.L."/>
        </authorList>
    </citation>
    <scope>NUCLEOTIDE SEQUENCE [LARGE SCALE GENOMIC DNA]</scope>
    <source>
        <strain evidence="14 15">SoEE</strain>
    </source>
</reference>
<dbReference type="SUPFAM" id="SSF52317">
    <property type="entry name" value="Class I glutamine amidotransferase-like"/>
    <property type="match status" value="1"/>
</dbReference>
<dbReference type="NCBIfam" id="TIGR00888">
    <property type="entry name" value="guaA_Nterm"/>
    <property type="match status" value="1"/>
</dbReference>
<keyword evidence="9 11" id="KW-0067">ATP-binding</keyword>
<evidence type="ECO:0000313" key="14">
    <source>
        <dbReference type="EMBL" id="PPI88257.1"/>
    </source>
</evidence>
<dbReference type="FunFam" id="3.40.50.880:FF:000001">
    <property type="entry name" value="GMP synthase [glutamine-hydrolyzing]"/>
    <property type="match status" value="1"/>
</dbReference>
<dbReference type="FunFam" id="3.30.300.10:FF:000002">
    <property type="entry name" value="GMP synthase [glutamine-hydrolyzing]"/>
    <property type="match status" value="1"/>
</dbReference>
<dbReference type="HAMAP" id="MF_00344">
    <property type="entry name" value="GMP_synthase"/>
    <property type="match status" value="1"/>
</dbReference>
<dbReference type="Pfam" id="PF00117">
    <property type="entry name" value="GATase"/>
    <property type="match status" value="1"/>
</dbReference>
<name>A0A2P5T0Z6_9GAMM</name>
<comment type="caution">
    <text evidence="14">The sequence shown here is derived from an EMBL/GenBank/DDBJ whole genome shotgun (WGS) entry which is preliminary data.</text>
</comment>
<dbReference type="InterPro" id="IPR001674">
    <property type="entry name" value="GMP_synth_C"/>
</dbReference>
<dbReference type="NCBIfam" id="TIGR00884">
    <property type="entry name" value="guaA_Cterm"/>
    <property type="match status" value="1"/>
</dbReference>
<keyword evidence="10 11" id="KW-0315">Glutamine amidotransferase</keyword>
<accession>A0A2P5T0Z6</accession>
<dbReference type="EC" id="6.3.5.2" evidence="3 11"/>
<dbReference type="InterPro" id="IPR022310">
    <property type="entry name" value="NAD/GMP_synthase"/>
</dbReference>
<dbReference type="RefSeq" id="WP_136130867.1">
    <property type="nucleotide sequence ID" value="NZ_PDKT01000001.1"/>
</dbReference>
<evidence type="ECO:0000256" key="5">
    <source>
        <dbReference type="ARBA" id="ARBA00022598"/>
    </source>
</evidence>
<dbReference type="NCBIfam" id="NF000848">
    <property type="entry name" value="PRK00074.1"/>
    <property type="match status" value="1"/>
</dbReference>
<comment type="catalytic activity">
    <reaction evidence="11">
        <text>XMP + L-glutamine + ATP + H2O = GMP + L-glutamate + AMP + diphosphate + 2 H(+)</text>
        <dbReference type="Rhea" id="RHEA:11680"/>
        <dbReference type="ChEBI" id="CHEBI:15377"/>
        <dbReference type="ChEBI" id="CHEBI:15378"/>
        <dbReference type="ChEBI" id="CHEBI:29985"/>
        <dbReference type="ChEBI" id="CHEBI:30616"/>
        <dbReference type="ChEBI" id="CHEBI:33019"/>
        <dbReference type="ChEBI" id="CHEBI:57464"/>
        <dbReference type="ChEBI" id="CHEBI:58115"/>
        <dbReference type="ChEBI" id="CHEBI:58359"/>
        <dbReference type="ChEBI" id="CHEBI:456215"/>
        <dbReference type="EC" id="6.3.5.2"/>
    </reaction>
</comment>
<dbReference type="GO" id="GO:0005524">
    <property type="term" value="F:ATP binding"/>
    <property type="evidence" value="ECO:0007669"/>
    <property type="project" value="UniProtKB-UniRule"/>
</dbReference>
<dbReference type="SUPFAM" id="SSF54810">
    <property type="entry name" value="GMP synthetase C-terminal dimerisation domain"/>
    <property type="match status" value="1"/>
</dbReference>
<dbReference type="PANTHER" id="PTHR11922">
    <property type="entry name" value="GMP SYNTHASE-RELATED"/>
    <property type="match status" value="1"/>
</dbReference>
<dbReference type="InterPro" id="IPR022955">
    <property type="entry name" value="GMP_synthase"/>
</dbReference>
<feature type="domain" description="GMPS ATP-PPase" evidence="13">
    <location>
        <begin position="209"/>
        <end position="402"/>
    </location>
</feature>
<evidence type="ECO:0000256" key="12">
    <source>
        <dbReference type="PROSITE-ProRule" id="PRU00886"/>
    </source>
</evidence>
<dbReference type="GO" id="GO:0005829">
    <property type="term" value="C:cytosol"/>
    <property type="evidence" value="ECO:0007669"/>
    <property type="project" value="TreeGrafter"/>
</dbReference>
<dbReference type="PRINTS" id="PR00099">
    <property type="entry name" value="CPSGATASE"/>
</dbReference>
<proteinExistence type="inferred from homology"/>
<dbReference type="PANTHER" id="PTHR11922:SF2">
    <property type="entry name" value="GMP SYNTHASE [GLUTAMINE-HYDROLYZING]"/>
    <property type="match status" value="1"/>
</dbReference>
<feature type="active site" evidence="11">
    <location>
        <position position="184"/>
    </location>
</feature>
<dbReference type="Pfam" id="PF00958">
    <property type="entry name" value="GMP_synt_C"/>
    <property type="match status" value="1"/>
</dbReference>
<dbReference type="InterPro" id="IPR014729">
    <property type="entry name" value="Rossmann-like_a/b/a_fold"/>
</dbReference>
<keyword evidence="7 11" id="KW-0332">GMP biosynthesis</keyword>
<sequence>MILKNIYEYRILILDFGSQYTKLIARRIREVGVYCKILPWNINEKKIITFNPNGIILSGGPESTINLNSPRAPDCIFNIGIPVMGICYGMQTMVLQLGGTVVSAKKREFGSTQIEIINSTPLMHNIKYDINPYGKEILGVWMSHGDQVSSIPDGFVLIAKTNNCSFALIANEKKHFYGLQFHPEVTHTNQGIDIIKNFVINICLCKKSWIPKQIVQHLIKQLKDKIGHCRVVLGLSGGIDSSVTAILLHRAIGNKLTCIFIDNGLLHLKETEKVISIFKTHFNLNIIHVKAEERFFDALTGIKDPEKKRKVIGSVFIDVFNEEAKKLNNIQWLAQGTIYSDIIESEMSLITGKLNVIKSHHNVGGLPKKMDLSIIEPIKKLFKDEVRKIGIELGMPYEILSRHPFPGPGLAIRILGEVKKEYCGILRQADSIVIEELRKYNLYDKLSQVFTVFLPIRSVSVMGDSRKYDWVISLRAVESIDFMTADWAHLPYNLLAIISNRIINEIKGISRVVYDISSKPPATIEWE</sequence>
<feature type="active site" evidence="11">
    <location>
        <position position="182"/>
    </location>
</feature>
<evidence type="ECO:0000256" key="8">
    <source>
        <dbReference type="ARBA" id="ARBA00022755"/>
    </source>
</evidence>
<dbReference type="InterPro" id="IPR029062">
    <property type="entry name" value="Class_I_gatase-like"/>
</dbReference>
<dbReference type="CDD" id="cd01997">
    <property type="entry name" value="GMP_synthase_C"/>
    <property type="match status" value="1"/>
</dbReference>
<dbReference type="UniPathway" id="UPA00189">
    <property type="reaction ID" value="UER00296"/>
</dbReference>